<dbReference type="InterPro" id="IPR027417">
    <property type="entry name" value="P-loop_NTPase"/>
</dbReference>
<dbReference type="Pfam" id="PF17779">
    <property type="entry name" value="WHD_NOD2"/>
    <property type="match status" value="1"/>
</dbReference>
<dbReference type="PROSITE" id="PS50837">
    <property type="entry name" value="NACHT"/>
    <property type="match status" value="1"/>
</dbReference>
<dbReference type="Pfam" id="PF17776">
    <property type="entry name" value="NLRC4_HD2"/>
    <property type="match status" value="1"/>
</dbReference>
<dbReference type="SUPFAM" id="SSF52047">
    <property type="entry name" value="RNI-like"/>
    <property type="match status" value="1"/>
</dbReference>
<keyword evidence="2" id="KW-0677">Repeat</keyword>
<dbReference type="CDD" id="cd08321">
    <property type="entry name" value="Pyrin_ASC-like"/>
    <property type="match status" value="1"/>
</dbReference>
<evidence type="ECO:0000256" key="2">
    <source>
        <dbReference type="ARBA" id="ARBA00022737"/>
    </source>
</evidence>
<keyword evidence="1" id="KW-0433">Leucine-rich repeat</keyword>
<sequence>MEGASCPCSGPGPRGLLQHSRQALCSTLSGFCGNKRSPASKEATCVGGTRQELGAGKSEEATCPTLLCHFLLTACLTATPAVLDLVIDSAGQLEASCSSMEPRAAAARELLLGALEDLSQEQLKRFRHKLRDERVDGRSIPWGRLERADTLDLVEQLVHFYGPERALDVAKKTLKRADVRDVAARLKERRLQSLGPSSPALLSVSEYKKKYREHVLRQHAKVKERDARSVKINKRFTKLLIAEEPEAERARRSDTHTFNRLFGRDEEGERRLTVALQGPAGIGKTMAARKILYDWAAGKLYHSQVDFAFFLSCRELLERPGTCSLADLILDQCPDREAPVQQMLAQSERLLFILDGVDEMLAPEPAEAAPCRDPHEAASGARVLGSLLSKELLPAARLLVTRRGATPGRLQARLCSPQCAEVCGFSDKDRKKYFYKFFQDEWKAEHAYRSVKENEMLFSLCFVPGVCWIVCTVLRQQLQRGQDLWRTSKTTTAVYLLFVASVLRSAPAADGAQLQRELRKLCRLACDGVLGGRARFSEEDLERLQLCGSKVQTQFLSKKEMPGVLETEVTYQFIDQSFQEFLAALSYLLEDEGAPRAPAGSIEALLQGDPELRGHLNLTTRFLFGLLNTERMCEIKRHFGCTVSERVKQRVLRWVQDQGQGRPRAAPEGTEEILAPQDTEESEEEEGEQLNYPLELLYCLHETQEDAFVHQALRGLPELVLERVHFSRMDLAVLSYCVRCCPAGQALRLVSCRLATAQEKKKKSLMKRLQGSLGGSSSRATTRKSPGSPLRPLCEAMTDRQCGLNSLTLSRCKLPDSVCRDLSEALREAPALAELGLFHNGLSEAGLRVLSEGLASPQCRVQTLRVQQPGLQEALQYMVGKLQQIPALTTLDLSGCQLSGPTVTCLCTTLKCPGCHLQTLRLTSVELSEQALQELQAVETANPRLVITHPALDAHPKPPTVPISAL</sequence>
<evidence type="ECO:0000259" key="6">
    <source>
        <dbReference type="PROSITE" id="PS50824"/>
    </source>
</evidence>
<evidence type="ECO:0000256" key="1">
    <source>
        <dbReference type="ARBA" id="ARBA00022614"/>
    </source>
</evidence>
<keyword evidence="4" id="KW-0067">ATP-binding</keyword>
<accession>A0ABM4RTP3</accession>
<dbReference type="SUPFAM" id="SSF47986">
    <property type="entry name" value="DEATH domain"/>
    <property type="match status" value="1"/>
</dbReference>
<dbReference type="SUPFAM" id="SSF52540">
    <property type="entry name" value="P-loop containing nucleoside triphosphate hydrolases"/>
    <property type="match status" value="1"/>
</dbReference>
<organism evidence="8 9">
    <name type="scientific">Bos indicus</name>
    <name type="common">Zebu</name>
    <dbReference type="NCBI Taxonomy" id="9915"/>
    <lineage>
        <taxon>Eukaryota</taxon>
        <taxon>Metazoa</taxon>
        <taxon>Chordata</taxon>
        <taxon>Craniata</taxon>
        <taxon>Vertebrata</taxon>
        <taxon>Euteleostomi</taxon>
        <taxon>Mammalia</taxon>
        <taxon>Eutheria</taxon>
        <taxon>Laurasiatheria</taxon>
        <taxon>Artiodactyla</taxon>
        <taxon>Ruminantia</taxon>
        <taxon>Pecora</taxon>
        <taxon>Bovidae</taxon>
        <taxon>Bovinae</taxon>
        <taxon>Bos</taxon>
    </lineage>
</organism>
<feature type="domain" description="Pyrin" evidence="6">
    <location>
        <begin position="100"/>
        <end position="192"/>
    </location>
</feature>
<dbReference type="Pfam" id="PF02758">
    <property type="entry name" value="PYRIN"/>
    <property type="match status" value="1"/>
</dbReference>
<evidence type="ECO:0000256" key="3">
    <source>
        <dbReference type="ARBA" id="ARBA00022741"/>
    </source>
</evidence>
<feature type="region of interest" description="Disordered" evidence="5">
    <location>
        <begin position="658"/>
        <end position="686"/>
    </location>
</feature>
<dbReference type="PRINTS" id="PR00364">
    <property type="entry name" value="DISEASERSIST"/>
</dbReference>
<dbReference type="Gene3D" id="1.10.533.10">
    <property type="entry name" value="Death Domain, Fas"/>
    <property type="match status" value="1"/>
</dbReference>
<evidence type="ECO:0000259" key="7">
    <source>
        <dbReference type="PROSITE" id="PS50837"/>
    </source>
</evidence>
<keyword evidence="3" id="KW-0547">Nucleotide-binding</keyword>
<dbReference type="PANTHER" id="PTHR45690:SF1">
    <property type="entry name" value="NACHT, LRR AND PYD DOMAINS-CONTAINING PROTEIN 6"/>
    <property type="match status" value="1"/>
</dbReference>
<dbReference type="RefSeq" id="XP_070638919.1">
    <property type="nucleotide sequence ID" value="XM_070782818.1"/>
</dbReference>
<evidence type="ECO:0000313" key="9">
    <source>
        <dbReference type="RefSeq" id="XP_070638919.1"/>
    </source>
</evidence>
<dbReference type="SMART" id="SM01289">
    <property type="entry name" value="PYRIN"/>
    <property type="match status" value="1"/>
</dbReference>
<dbReference type="InterPro" id="IPR007111">
    <property type="entry name" value="NACHT_NTPase"/>
</dbReference>
<feature type="region of interest" description="Disordered" evidence="5">
    <location>
        <begin position="763"/>
        <end position="790"/>
    </location>
</feature>
<dbReference type="SMART" id="SM00368">
    <property type="entry name" value="LRR_RI"/>
    <property type="match status" value="3"/>
</dbReference>
<feature type="domain" description="NACHT" evidence="7">
    <location>
        <begin position="272"/>
        <end position="476"/>
    </location>
</feature>
<dbReference type="InterPro" id="IPR011029">
    <property type="entry name" value="DEATH-like_dom_sf"/>
</dbReference>
<dbReference type="InterPro" id="IPR032675">
    <property type="entry name" value="LRR_dom_sf"/>
</dbReference>
<evidence type="ECO:0000256" key="4">
    <source>
        <dbReference type="ARBA" id="ARBA00022840"/>
    </source>
</evidence>
<evidence type="ECO:0000313" key="8">
    <source>
        <dbReference type="Proteomes" id="UP001652663"/>
    </source>
</evidence>
<dbReference type="Proteomes" id="UP001652663">
    <property type="component" value="Chromosome 29"/>
</dbReference>
<proteinExistence type="predicted"/>
<gene>
    <name evidence="9" type="primary">NLRP6</name>
</gene>
<dbReference type="PANTHER" id="PTHR45690">
    <property type="entry name" value="NACHT, LRR AND PYD DOMAINS-CONTAINING PROTEIN 12"/>
    <property type="match status" value="1"/>
</dbReference>
<keyword evidence="8" id="KW-1185">Reference proteome</keyword>
<dbReference type="Gene3D" id="3.40.50.300">
    <property type="entry name" value="P-loop containing nucleotide triphosphate hydrolases"/>
    <property type="match status" value="1"/>
</dbReference>
<dbReference type="InterPro" id="IPR004020">
    <property type="entry name" value="DAPIN"/>
</dbReference>
<name>A0ABM4RTP3_BOSIN</name>
<dbReference type="InterPro" id="IPR050637">
    <property type="entry name" value="NLRP_innate_immun_reg"/>
</dbReference>
<dbReference type="PROSITE" id="PS50824">
    <property type="entry name" value="DAPIN"/>
    <property type="match status" value="1"/>
</dbReference>
<evidence type="ECO:0000256" key="5">
    <source>
        <dbReference type="SAM" id="MobiDB-lite"/>
    </source>
</evidence>
<dbReference type="GeneID" id="139180693"/>
<protein>
    <submittedName>
        <fullName evidence="9">NACHT, LRR and PYD domains-containing protein 6</fullName>
    </submittedName>
</protein>
<dbReference type="Pfam" id="PF05729">
    <property type="entry name" value="NACHT"/>
    <property type="match status" value="1"/>
</dbReference>
<dbReference type="InterPro" id="IPR041267">
    <property type="entry name" value="NLRP_HD2"/>
</dbReference>
<dbReference type="Gene3D" id="3.80.10.10">
    <property type="entry name" value="Ribonuclease Inhibitor"/>
    <property type="match status" value="1"/>
</dbReference>
<reference evidence="9" key="1">
    <citation type="submission" date="2025-08" db="UniProtKB">
        <authorList>
            <consortium name="RefSeq"/>
        </authorList>
    </citation>
    <scope>IDENTIFICATION</scope>
    <source>
        <tissue evidence="9">Blood</tissue>
    </source>
</reference>
<dbReference type="InterPro" id="IPR041075">
    <property type="entry name" value="NOD1/2_WH"/>
</dbReference>